<comment type="catalytic activity">
    <reaction evidence="2">
        <text>oxidized coenzyme F420-(gamma-L-Glu)(n) + a quinol + H(+) = reduced coenzyme F420-(gamma-L-Glu)(n) + a quinone</text>
        <dbReference type="Rhea" id="RHEA:39663"/>
        <dbReference type="Rhea" id="RHEA-COMP:12939"/>
        <dbReference type="Rhea" id="RHEA-COMP:14378"/>
        <dbReference type="ChEBI" id="CHEBI:15378"/>
        <dbReference type="ChEBI" id="CHEBI:24646"/>
        <dbReference type="ChEBI" id="CHEBI:132124"/>
        <dbReference type="ChEBI" id="CHEBI:133980"/>
        <dbReference type="ChEBI" id="CHEBI:139511"/>
    </reaction>
</comment>
<dbReference type="GO" id="GO:0016491">
    <property type="term" value="F:oxidoreductase activity"/>
    <property type="evidence" value="ECO:0007669"/>
    <property type="project" value="InterPro"/>
</dbReference>
<gene>
    <name evidence="3" type="ORF">BL253_28205</name>
</gene>
<comment type="caution">
    <text evidence="3">The sequence shown here is derived from an EMBL/GenBank/DDBJ whole genome shotgun (WGS) entry which is preliminary data.</text>
</comment>
<dbReference type="Gene3D" id="2.30.110.10">
    <property type="entry name" value="Electron Transport, Fmn-binding Protein, Chain A"/>
    <property type="match status" value="1"/>
</dbReference>
<dbReference type="AlphaFoldDB" id="A0A1V2I3Y4"/>
<keyword evidence="4" id="KW-1185">Reference proteome</keyword>
<dbReference type="InterPro" id="IPR004378">
    <property type="entry name" value="F420H2_quin_Rdtase"/>
</dbReference>
<dbReference type="PANTHER" id="PTHR39428">
    <property type="entry name" value="F420H(2)-DEPENDENT QUINONE REDUCTASE RV1261C"/>
    <property type="match status" value="1"/>
</dbReference>
<dbReference type="Proteomes" id="UP000188929">
    <property type="component" value="Unassembled WGS sequence"/>
</dbReference>
<dbReference type="GO" id="GO:0070967">
    <property type="term" value="F:coenzyme F420 binding"/>
    <property type="evidence" value="ECO:0007669"/>
    <property type="project" value="TreeGrafter"/>
</dbReference>
<name>A0A1V2I3Y4_9ACTN</name>
<evidence type="ECO:0000256" key="2">
    <source>
        <dbReference type="ARBA" id="ARBA00049106"/>
    </source>
</evidence>
<dbReference type="STRING" id="1834516.BL253_28205"/>
<accession>A0A1V2I3Y4</accession>
<organism evidence="3 4">
    <name type="scientific">Pseudofrankia asymbiotica</name>
    <dbReference type="NCBI Taxonomy" id="1834516"/>
    <lineage>
        <taxon>Bacteria</taxon>
        <taxon>Bacillati</taxon>
        <taxon>Actinomycetota</taxon>
        <taxon>Actinomycetes</taxon>
        <taxon>Frankiales</taxon>
        <taxon>Frankiaceae</taxon>
        <taxon>Pseudofrankia</taxon>
    </lineage>
</organism>
<comment type="similarity">
    <text evidence="1">Belongs to the F420H(2)-dependent quinone reductase family.</text>
</comment>
<dbReference type="Pfam" id="PF04075">
    <property type="entry name" value="F420H2_quin_red"/>
    <property type="match status" value="1"/>
</dbReference>
<proteinExistence type="inferred from homology"/>
<dbReference type="PANTHER" id="PTHR39428:SF1">
    <property type="entry name" value="F420H(2)-DEPENDENT QUINONE REDUCTASE RV1261C"/>
    <property type="match status" value="1"/>
</dbReference>
<evidence type="ECO:0000313" key="3">
    <source>
        <dbReference type="EMBL" id="ONH25122.1"/>
    </source>
</evidence>
<dbReference type="EMBL" id="MOMC01000063">
    <property type="protein sequence ID" value="ONH25122.1"/>
    <property type="molecule type" value="Genomic_DNA"/>
</dbReference>
<dbReference type="NCBIfam" id="TIGR00026">
    <property type="entry name" value="hi_GC_TIGR00026"/>
    <property type="match status" value="1"/>
</dbReference>
<dbReference type="InterPro" id="IPR012349">
    <property type="entry name" value="Split_barrel_FMN-bd"/>
</dbReference>
<dbReference type="SUPFAM" id="SSF50475">
    <property type="entry name" value="FMN-binding split barrel"/>
    <property type="match status" value="1"/>
</dbReference>
<sequence length="134" mass="15375">MTLLGEEHVRRYLETGGTAGHTWNGVTCLVLWTVGRRTGQRRVTPLIYGRDGDHYLVIASQGGAPAHPGWYHNIVAEPRVEAQVLADRFQARARTAEGEERERLWKIMAELWPNYDEYARRTSRHIPVVVLERT</sequence>
<protein>
    <submittedName>
        <fullName evidence="3">Nitroreductase</fullName>
    </submittedName>
</protein>
<evidence type="ECO:0000313" key="4">
    <source>
        <dbReference type="Proteomes" id="UP000188929"/>
    </source>
</evidence>
<dbReference type="GO" id="GO:0005886">
    <property type="term" value="C:plasma membrane"/>
    <property type="evidence" value="ECO:0007669"/>
    <property type="project" value="TreeGrafter"/>
</dbReference>
<reference evidence="4" key="1">
    <citation type="submission" date="2016-10" db="EMBL/GenBank/DDBJ databases">
        <title>Frankia sp. NRRL B-16386 Genome sequencing.</title>
        <authorList>
            <person name="Ghodhbane-Gtari F."/>
            <person name="Swanson E."/>
            <person name="Gueddou A."/>
            <person name="Hezbri K."/>
            <person name="Ktari K."/>
            <person name="Nouioui I."/>
            <person name="Morris K."/>
            <person name="Simpson S."/>
            <person name="Abebe-Akele F."/>
            <person name="Thomas K."/>
            <person name="Gtari M."/>
            <person name="Tisa L.S."/>
        </authorList>
    </citation>
    <scope>NUCLEOTIDE SEQUENCE [LARGE SCALE GENOMIC DNA]</scope>
    <source>
        <strain evidence="4">NRRL B-16386</strain>
    </source>
</reference>
<evidence type="ECO:0000256" key="1">
    <source>
        <dbReference type="ARBA" id="ARBA00008710"/>
    </source>
</evidence>